<evidence type="ECO:0000313" key="2">
    <source>
        <dbReference type="EMBL" id="CAD8394434.1"/>
    </source>
</evidence>
<feature type="region of interest" description="Disordered" evidence="1">
    <location>
        <begin position="72"/>
        <end position="97"/>
    </location>
</feature>
<protein>
    <submittedName>
        <fullName evidence="2">Uncharacterized protein</fullName>
    </submittedName>
</protein>
<reference evidence="2" key="1">
    <citation type="submission" date="2021-01" db="EMBL/GenBank/DDBJ databases">
        <authorList>
            <person name="Corre E."/>
            <person name="Pelletier E."/>
            <person name="Niang G."/>
            <person name="Scheremetjew M."/>
            <person name="Finn R."/>
            <person name="Kale V."/>
            <person name="Holt S."/>
            <person name="Cochrane G."/>
            <person name="Meng A."/>
            <person name="Brown T."/>
            <person name="Cohen L."/>
        </authorList>
    </citation>
    <scope>NUCLEOTIDE SEQUENCE</scope>
    <source>
        <strain evidence="2">UTEX LB 2760</strain>
    </source>
</reference>
<organism evidence="2">
    <name type="scientific">Rhodosorus marinus</name>
    <dbReference type="NCBI Taxonomy" id="101924"/>
    <lineage>
        <taxon>Eukaryota</taxon>
        <taxon>Rhodophyta</taxon>
        <taxon>Stylonematophyceae</taxon>
        <taxon>Stylonematales</taxon>
        <taxon>Stylonemataceae</taxon>
        <taxon>Rhodosorus</taxon>
    </lineage>
</organism>
<proteinExistence type="predicted"/>
<sequence length="274" mass="30136">MATGVTYGKRKLAPHRLDYEASLEFDRALGQKHPLHAAELDLDLSQFGGILCASKVALQVVNQDLPLTSAASRELQQPEASVVKPTSRPKPNHPSAPRKLYVKQFEEALDVVKSDSDCLSRNDFQELMKVICESLIGLQFDVESISCEAAFQTLLSLSLKLDNREDCGLPAAAACVLRASVDGTNLQMQIPEPLWTTLVDRSVSCLSLSPQLLLPEIASLFETCRRSTGACSPPPRSSVACRPCNKCHLWCLSRLLPCCEVRGAHISPRRRLRT</sequence>
<dbReference type="AlphaFoldDB" id="A0A7S0BJP3"/>
<accession>A0A7S0BJP3</accession>
<dbReference type="EMBL" id="HBEK01008139">
    <property type="protein sequence ID" value="CAD8394434.1"/>
    <property type="molecule type" value="Transcribed_RNA"/>
</dbReference>
<name>A0A7S0BJP3_9RHOD</name>
<gene>
    <name evidence="2" type="ORF">RMAR0315_LOCUS4419</name>
</gene>
<evidence type="ECO:0000256" key="1">
    <source>
        <dbReference type="SAM" id="MobiDB-lite"/>
    </source>
</evidence>